<protein>
    <recommendedName>
        <fullName evidence="2">SH3b domain-containing protein</fullName>
    </recommendedName>
</protein>
<dbReference type="Proteomes" id="UP000179018">
    <property type="component" value="Unassembled WGS sequence"/>
</dbReference>
<feature type="domain" description="SH3b" evidence="2">
    <location>
        <begin position="358"/>
        <end position="427"/>
    </location>
</feature>
<dbReference type="SUPFAM" id="SSF143422">
    <property type="entry name" value="Transposase IS200-like"/>
    <property type="match status" value="1"/>
</dbReference>
<comment type="caution">
    <text evidence="3">The sequence shown here is derived from an EMBL/GenBank/DDBJ whole genome shotgun (WGS) entry which is preliminary data.</text>
</comment>
<dbReference type="GO" id="GO:0003677">
    <property type="term" value="F:DNA binding"/>
    <property type="evidence" value="ECO:0007669"/>
    <property type="project" value="InterPro"/>
</dbReference>
<dbReference type="InterPro" id="IPR036515">
    <property type="entry name" value="Transposase_17_sf"/>
</dbReference>
<feature type="compositionally biased region" description="Polar residues" evidence="1">
    <location>
        <begin position="302"/>
        <end position="311"/>
    </location>
</feature>
<dbReference type="GO" id="GO:0006313">
    <property type="term" value="P:DNA transposition"/>
    <property type="evidence" value="ECO:0007669"/>
    <property type="project" value="InterPro"/>
</dbReference>
<dbReference type="Gene3D" id="3.30.70.1290">
    <property type="entry name" value="Transposase IS200-like"/>
    <property type="match status" value="1"/>
</dbReference>
<dbReference type="PROSITE" id="PS51781">
    <property type="entry name" value="SH3B"/>
    <property type="match status" value="1"/>
</dbReference>
<dbReference type="PANTHER" id="PTHR34322:SF2">
    <property type="entry name" value="TRANSPOSASE IS200-LIKE DOMAIN-CONTAINING PROTEIN"/>
    <property type="match status" value="1"/>
</dbReference>
<feature type="region of interest" description="Disordered" evidence="1">
    <location>
        <begin position="302"/>
        <end position="325"/>
    </location>
</feature>
<reference evidence="3 4" key="1">
    <citation type="journal article" date="2016" name="Nat. Commun.">
        <title>Thousands of microbial genomes shed light on interconnected biogeochemical processes in an aquifer system.</title>
        <authorList>
            <person name="Anantharaman K."/>
            <person name="Brown C.T."/>
            <person name="Hug L.A."/>
            <person name="Sharon I."/>
            <person name="Castelle C.J."/>
            <person name="Probst A.J."/>
            <person name="Thomas B.C."/>
            <person name="Singh A."/>
            <person name="Wilkins M.J."/>
            <person name="Karaoz U."/>
            <person name="Brodie E.L."/>
            <person name="Williams K.H."/>
            <person name="Hubbard S.S."/>
            <person name="Banfield J.F."/>
        </authorList>
    </citation>
    <scope>NUCLEOTIDE SEQUENCE [LARGE SCALE GENOMIC DNA]</scope>
</reference>
<dbReference type="GO" id="GO:0004803">
    <property type="term" value="F:transposase activity"/>
    <property type="evidence" value="ECO:0007669"/>
    <property type="project" value="InterPro"/>
</dbReference>
<evidence type="ECO:0000259" key="2">
    <source>
        <dbReference type="PROSITE" id="PS51781"/>
    </source>
</evidence>
<sequence length="429" mass="48687">MVLAGSLLSSIVLNMPAKNLQSKDQSNSYSHLYNKGVEERNLFNDEHDYEVFLSYLKDYLTTPPDPKKTKKSFLVNGRTFQGVPHQPKNYFNKVELIAYSLLPDHFHLLVNQKTSGSLEKLIRSLCTRYVIYYNKKYQRSGSLFVGPYKSAQIENSSQLLYLTRYIHHESLYEKGYSSYEEYLGERANPWIRSDVVLSYFEKADNVNFKGKDGYRYFVEGYVLNQNEKEMSEKISFESNESKPEETRKNVLIPEASKKQAVHSKLTSEPKLKNLGFISTSVVVFLLLTALGIRNINTSEIPSPTSQVSGVETTVPEDTVSSPTPELTGTYTTEQLEQLINPSVSPIPEITEEENINSESKLMVIIKITDGAESVNIRENPSTESEILGKANDGGTFEYISNVPGWYQVKLNDETNAFISTRYAQIEGEE</sequence>
<dbReference type="EMBL" id="MGHC01000005">
    <property type="protein sequence ID" value="OGM60822.1"/>
    <property type="molecule type" value="Genomic_DNA"/>
</dbReference>
<proteinExistence type="predicted"/>
<dbReference type="InterPro" id="IPR002686">
    <property type="entry name" value="Transposase_17"/>
</dbReference>
<evidence type="ECO:0000256" key="1">
    <source>
        <dbReference type="SAM" id="MobiDB-lite"/>
    </source>
</evidence>
<organism evidence="3 4">
    <name type="scientific">Candidatus Woesebacteria bacterium RIFCSPLOWO2_01_FULL_39_10</name>
    <dbReference type="NCBI Taxonomy" id="1802516"/>
    <lineage>
        <taxon>Bacteria</taxon>
        <taxon>Candidatus Woeseibacteriota</taxon>
    </lineage>
</organism>
<accession>A0A1F8B9V4</accession>
<feature type="compositionally biased region" description="Basic and acidic residues" evidence="1">
    <location>
        <begin position="233"/>
        <end position="248"/>
    </location>
</feature>
<evidence type="ECO:0000313" key="4">
    <source>
        <dbReference type="Proteomes" id="UP000179018"/>
    </source>
</evidence>
<evidence type="ECO:0000313" key="3">
    <source>
        <dbReference type="EMBL" id="OGM60822.1"/>
    </source>
</evidence>
<name>A0A1F8B9V4_9BACT</name>
<dbReference type="Pfam" id="PF08239">
    <property type="entry name" value="SH3_3"/>
    <property type="match status" value="1"/>
</dbReference>
<dbReference type="SMART" id="SM01321">
    <property type="entry name" value="Y1_Tnp"/>
    <property type="match status" value="1"/>
</dbReference>
<feature type="region of interest" description="Disordered" evidence="1">
    <location>
        <begin position="233"/>
        <end position="253"/>
    </location>
</feature>
<dbReference type="PANTHER" id="PTHR34322">
    <property type="entry name" value="TRANSPOSASE, Y1_TNP DOMAIN-CONTAINING"/>
    <property type="match status" value="1"/>
</dbReference>
<dbReference type="Pfam" id="PF01797">
    <property type="entry name" value="Y1_Tnp"/>
    <property type="match status" value="1"/>
</dbReference>
<gene>
    <name evidence="3" type="ORF">A3A75_00105</name>
</gene>
<dbReference type="Gene3D" id="2.30.30.40">
    <property type="entry name" value="SH3 Domains"/>
    <property type="match status" value="1"/>
</dbReference>
<dbReference type="InterPro" id="IPR003646">
    <property type="entry name" value="SH3-like_bac-type"/>
</dbReference>
<dbReference type="AlphaFoldDB" id="A0A1F8B9V4"/>